<dbReference type="OrthoDB" id="7907064at2"/>
<evidence type="ECO:0000256" key="1">
    <source>
        <dbReference type="SAM" id="Phobius"/>
    </source>
</evidence>
<comment type="caution">
    <text evidence="2">The sequence shown here is derived from an EMBL/GenBank/DDBJ whole genome shotgun (WGS) entry which is preliminary data.</text>
</comment>
<organism evidence="2 3">
    <name type="scientific">Rhodobacter capsulatus</name>
    <name type="common">Rhodopseudomonas capsulata</name>
    <dbReference type="NCBI Taxonomy" id="1061"/>
    <lineage>
        <taxon>Bacteria</taxon>
        <taxon>Pseudomonadati</taxon>
        <taxon>Pseudomonadota</taxon>
        <taxon>Alphaproteobacteria</taxon>
        <taxon>Rhodobacterales</taxon>
        <taxon>Rhodobacter group</taxon>
        <taxon>Rhodobacter</taxon>
    </lineage>
</organism>
<accession>A0A4U1JQP2</accession>
<sequence>MTHLRLSLRPFRGIGARLRSEEGAASIPAVFWMPFFVMMMVASVELCVLGVRQTLLDRGVDLTTRILRLGVAEMPSHDQLKRSICGNIAFLPDCMEDLTVEVFQVDRTTWSSDINGRGVLCSDAITETETPVIQPGVSGQLMILRACLRVAPMETLNPLSRALAHDIGDKYALIATTAFVNEPQ</sequence>
<dbReference type="Proteomes" id="UP000310597">
    <property type="component" value="Unassembled WGS sequence"/>
</dbReference>
<proteinExistence type="predicted"/>
<evidence type="ECO:0008006" key="4">
    <source>
        <dbReference type="Google" id="ProtNLM"/>
    </source>
</evidence>
<keyword evidence="1" id="KW-0812">Transmembrane</keyword>
<evidence type="ECO:0000313" key="3">
    <source>
        <dbReference type="Proteomes" id="UP000310597"/>
    </source>
</evidence>
<dbReference type="AlphaFoldDB" id="A0A4U1JQP2"/>
<feature type="transmembrane region" description="Helical" evidence="1">
    <location>
        <begin position="29"/>
        <end position="51"/>
    </location>
</feature>
<keyword evidence="1" id="KW-0472">Membrane</keyword>
<keyword evidence="1" id="KW-1133">Transmembrane helix</keyword>
<reference evidence="2 3" key="1">
    <citation type="submission" date="2019-04" db="EMBL/GenBank/DDBJ databases">
        <title>Draft Whole-Genome sequence of the purple photosynthetic bacterium Rhodobacter capsulatus SP108 with an indigenous class A beta-lactamase.</title>
        <authorList>
            <person name="Robertson S."/>
            <person name="Meyer T.E."/>
            <person name="Kyndt J.A."/>
        </authorList>
    </citation>
    <scope>NUCLEOTIDE SEQUENCE [LARGE SCALE GENOMIC DNA]</scope>
    <source>
        <strain evidence="2 3">SP108</strain>
    </source>
</reference>
<protein>
    <recommendedName>
        <fullName evidence="4">TadE-like protein</fullName>
    </recommendedName>
</protein>
<gene>
    <name evidence="2" type="ORF">FBT96_10400</name>
</gene>
<name>A0A4U1JQP2_RHOCA</name>
<dbReference type="EMBL" id="SWJZ01000041">
    <property type="protein sequence ID" value="TKD18291.1"/>
    <property type="molecule type" value="Genomic_DNA"/>
</dbReference>
<evidence type="ECO:0000313" key="2">
    <source>
        <dbReference type="EMBL" id="TKD18291.1"/>
    </source>
</evidence>
<dbReference type="RefSeq" id="WP_136906370.1">
    <property type="nucleotide sequence ID" value="NZ_SWJZ01000041.1"/>
</dbReference>